<protein>
    <recommendedName>
        <fullName evidence="2">RNA 2',3'-cyclic phosphodiesterase</fullName>
        <shortName evidence="2">RNA 2',3'-CPDase</shortName>
        <ecNumber evidence="2">3.1.4.58</ecNumber>
    </recommendedName>
</protein>
<dbReference type="Gene3D" id="3.90.1140.10">
    <property type="entry name" value="Cyclic phosphodiesterase"/>
    <property type="match status" value="1"/>
</dbReference>
<reference evidence="5" key="1">
    <citation type="journal article" date="2019" name="Int. J. Syst. Evol. Microbiol.">
        <title>The Global Catalogue of Microorganisms (GCM) 10K type strain sequencing project: providing services to taxonomists for standard genome sequencing and annotation.</title>
        <authorList>
            <consortium name="The Broad Institute Genomics Platform"/>
            <consortium name="The Broad Institute Genome Sequencing Center for Infectious Disease"/>
            <person name="Wu L."/>
            <person name="Ma J."/>
        </authorList>
    </citation>
    <scope>NUCLEOTIDE SEQUENCE [LARGE SCALE GENOMIC DNA]</scope>
    <source>
        <strain evidence="5">CCUG 50353</strain>
    </source>
</reference>
<evidence type="ECO:0000313" key="4">
    <source>
        <dbReference type="EMBL" id="MFC4355872.1"/>
    </source>
</evidence>
<dbReference type="EMBL" id="JBHSEF010000026">
    <property type="protein sequence ID" value="MFC4355872.1"/>
    <property type="molecule type" value="Genomic_DNA"/>
</dbReference>
<dbReference type="PANTHER" id="PTHR35561">
    <property type="entry name" value="RNA 2',3'-CYCLIC PHOSPHODIESTERASE"/>
    <property type="match status" value="1"/>
</dbReference>
<keyword evidence="1 2" id="KW-0378">Hydrolase</keyword>
<dbReference type="NCBIfam" id="TIGR02258">
    <property type="entry name" value="2_5_ligase"/>
    <property type="match status" value="1"/>
</dbReference>
<comment type="catalytic activity">
    <reaction evidence="2">
        <text>a 3'-end 2',3'-cyclophospho-ribonucleotide-RNA + H2O = a 3'-end 2'-phospho-ribonucleotide-RNA + H(+)</text>
        <dbReference type="Rhea" id="RHEA:11828"/>
        <dbReference type="Rhea" id="RHEA-COMP:10464"/>
        <dbReference type="Rhea" id="RHEA-COMP:17353"/>
        <dbReference type="ChEBI" id="CHEBI:15377"/>
        <dbReference type="ChEBI" id="CHEBI:15378"/>
        <dbReference type="ChEBI" id="CHEBI:83064"/>
        <dbReference type="ChEBI" id="CHEBI:173113"/>
        <dbReference type="EC" id="3.1.4.58"/>
    </reaction>
</comment>
<dbReference type="EC" id="3.1.4.58" evidence="2"/>
<name>A0ABV8UYM2_9BACL</name>
<organism evidence="4 5">
    <name type="scientific">Chryseomicrobium palamuruense</name>
    <dbReference type="NCBI Taxonomy" id="682973"/>
    <lineage>
        <taxon>Bacteria</taxon>
        <taxon>Bacillati</taxon>
        <taxon>Bacillota</taxon>
        <taxon>Bacilli</taxon>
        <taxon>Bacillales</taxon>
        <taxon>Caryophanaceae</taxon>
        <taxon>Chryseomicrobium</taxon>
    </lineage>
</organism>
<gene>
    <name evidence="4" type="primary">thpR</name>
    <name evidence="4" type="ORF">ACFO0S_12500</name>
</gene>
<dbReference type="InterPro" id="IPR004175">
    <property type="entry name" value="RNA_CPDase"/>
</dbReference>
<dbReference type="InterPro" id="IPR014051">
    <property type="entry name" value="Phosphoesterase_HXTX"/>
</dbReference>
<feature type="active site" description="Proton acceptor" evidence="2">
    <location>
        <position position="126"/>
    </location>
</feature>
<dbReference type="HAMAP" id="MF_01940">
    <property type="entry name" value="RNA_CPDase"/>
    <property type="match status" value="1"/>
</dbReference>
<dbReference type="RefSeq" id="WP_378142434.1">
    <property type="nucleotide sequence ID" value="NZ_JBHSEF010000026.1"/>
</dbReference>
<dbReference type="Pfam" id="PF02834">
    <property type="entry name" value="LigT_PEase"/>
    <property type="match status" value="1"/>
</dbReference>
<feature type="short sequence motif" description="HXTX 2" evidence="2">
    <location>
        <begin position="126"/>
        <end position="129"/>
    </location>
</feature>
<comment type="similarity">
    <text evidence="2">Belongs to the 2H phosphoesterase superfamily. ThpR family.</text>
</comment>
<proteinExistence type="inferred from homology"/>
<dbReference type="SUPFAM" id="SSF55144">
    <property type="entry name" value="LigT-like"/>
    <property type="match status" value="1"/>
</dbReference>
<dbReference type="InterPro" id="IPR009097">
    <property type="entry name" value="Cyclic_Pdiesterase"/>
</dbReference>
<evidence type="ECO:0000259" key="3">
    <source>
        <dbReference type="Pfam" id="PF02834"/>
    </source>
</evidence>
<feature type="active site" description="Proton donor" evidence="2">
    <location>
        <position position="43"/>
    </location>
</feature>
<dbReference type="Proteomes" id="UP001595733">
    <property type="component" value="Unassembled WGS sequence"/>
</dbReference>
<comment type="function">
    <text evidence="2">Hydrolyzes RNA 2',3'-cyclic phosphodiester to an RNA 2'-phosphomonoester.</text>
</comment>
<evidence type="ECO:0000256" key="1">
    <source>
        <dbReference type="ARBA" id="ARBA00022801"/>
    </source>
</evidence>
<keyword evidence="5" id="KW-1185">Reference proteome</keyword>
<evidence type="ECO:0000256" key="2">
    <source>
        <dbReference type="HAMAP-Rule" id="MF_01940"/>
    </source>
</evidence>
<comment type="caution">
    <text evidence="4">The sequence shown here is derived from an EMBL/GenBank/DDBJ whole genome shotgun (WGS) entry which is preliminary data.</text>
</comment>
<accession>A0ABV8UYM2</accession>
<feature type="short sequence motif" description="HXTX 1" evidence="2">
    <location>
        <begin position="43"/>
        <end position="46"/>
    </location>
</feature>
<dbReference type="PANTHER" id="PTHR35561:SF1">
    <property type="entry name" value="RNA 2',3'-CYCLIC PHOSPHODIESTERASE"/>
    <property type="match status" value="1"/>
</dbReference>
<feature type="domain" description="Phosphoesterase HXTX" evidence="3">
    <location>
        <begin position="11"/>
        <end position="92"/>
    </location>
</feature>
<evidence type="ECO:0000313" key="5">
    <source>
        <dbReference type="Proteomes" id="UP001595733"/>
    </source>
</evidence>
<sequence length="179" mass="20674">MSNFHYCVGLFVPDEIKAYLRTIQKELDLENYYRRLTHADDFHITLSFIGEMKEENLLALQNQLAQLTFPEMTFRLTDIKGFGSGHPPRVVYAGVETQPTLEKLEEDVYRVTSQYQADRKSPFVPHITLAKRVRHADEVQFSGKLEGEWTAQEMSLFRVHKGKQPSYESIATFDGKGEV</sequence>